<dbReference type="GO" id="GO:0008170">
    <property type="term" value="F:N-methyltransferase activity"/>
    <property type="evidence" value="ECO:0007669"/>
    <property type="project" value="InterPro"/>
</dbReference>
<dbReference type="InterPro" id="IPR001091">
    <property type="entry name" value="RM_Methyltransferase"/>
</dbReference>
<dbReference type="InterPro" id="IPR029063">
    <property type="entry name" value="SAM-dependent_MTases_sf"/>
</dbReference>
<keyword evidence="3" id="KW-0489">Methyltransferase</keyword>
<evidence type="ECO:0000256" key="4">
    <source>
        <dbReference type="ARBA" id="ARBA00022679"/>
    </source>
</evidence>
<gene>
    <name evidence="11" type="ORF">LCGC14_0785920</name>
</gene>
<evidence type="ECO:0000313" key="11">
    <source>
        <dbReference type="EMBL" id="KKN35220.1"/>
    </source>
</evidence>
<dbReference type="Gene3D" id="3.40.50.150">
    <property type="entry name" value="Vaccinia Virus protein VP39"/>
    <property type="match status" value="2"/>
</dbReference>
<evidence type="ECO:0000256" key="9">
    <source>
        <dbReference type="SAM" id="MobiDB-lite"/>
    </source>
</evidence>
<evidence type="ECO:0000256" key="6">
    <source>
        <dbReference type="ARBA" id="ARBA00022747"/>
    </source>
</evidence>
<dbReference type="InterPro" id="IPR002941">
    <property type="entry name" value="DNA_methylase_N4/N6"/>
</dbReference>
<comment type="catalytic activity">
    <reaction evidence="8">
        <text>a 2'-deoxycytidine in DNA + S-adenosyl-L-methionine = an N(4)-methyl-2'-deoxycytidine in DNA + S-adenosyl-L-homocysteine + H(+)</text>
        <dbReference type="Rhea" id="RHEA:16857"/>
        <dbReference type="Rhea" id="RHEA-COMP:11369"/>
        <dbReference type="Rhea" id="RHEA-COMP:13674"/>
        <dbReference type="ChEBI" id="CHEBI:15378"/>
        <dbReference type="ChEBI" id="CHEBI:57856"/>
        <dbReference type="ChEBI" id="CHEBI:59789"/>
        <dbReference type="ChEBI" id="CHEBI:85452"/>
        <dbReference type="ChEBI" id="CHEBI:137933"/>
        <dbReference type="EC" id="2.1.1.113"/>
    </reaction>
</comment>
<dbReference type="SUPFAM" id="SSF53335">
    <property type="entry name" value="S-adenosyl-L-methionine-dependent methyltransferases"/>
    <property type="match status" value="2"/>
</dbReference>
<dbReference type="EC" id="2.1.1.113" evidence="2"/>
<name>A0A0F9PU82_9ZZZZ</name>
<dbReference type="InterPro" id="IPR017985">
    <property type="entry name" value="MeTrfase_CN4_CS"/>
</dbReference>
<feature type="domain" description="DNA methylase N-4/N-6" evidence="10">
    <location>
        <begin position="440"/>
        <end position="476"/>
    </location>
</feature>
<evidence type="ECO:0000256" key="7">
    <source>
        <dbReference type="ARBA" id="ARBA00023125"/>
    </source>
</evidence>
<evidence type="ECO:0000256" key="1">
    <source>
        <dbReference type="ARBA" id="ARBA00010203"/>
    </source>
</evidence>
<dbReference type="AlphaFoldDB" id="A0A0F9PU82"/>
<reference evidence="11" key="1">
    <citation type="journal article" date="2015" name="Nature">
        <title>Complex archaea that bridge the gap between prokaryotes and eukaryotes.</title>
        <authorList>
            <person name="Spang A."/>
            <person name="Saw J.H."/>
            <person name="Jorgensen S.L."/>
            <person name="Zaremba-Niedzwiedzka K."/>
            <person name="Martijn J."/>
            <person name="Lind A.E."/>
            <person name="van Eijk R."/>
            <person name="Schleper C."/>
            <person name="Guy L."/>
            <person name="Ettema T.J."/>
        </authorList>
    </citation>
    <scope>NUCLEOTIDE SEQUENCE</scope>
</reference>
<organism evidence="11">
    <name type="scientific">marine sediment metagenome</name>
    <dbReference type="NCBI Taxonomy" id="412755"/>
    <lineage>
        <taxon>unclassified sequences</taxon>
        <taxon>metagenomes</taxon>
        <taxon>ecological metagenomes</taxon>
    </lineage>
</organism>
<comment type="similarity">
    <text evidence="1">Belongs to the N(4)/N(6)-methyltransferase family. N(4) subfamily.</text>
</comment>
<keyword evidence="5" id="KW-0949">S-adenosyl-L-methionine</keyword>
<dbReference type="GO" id="GO:0015667">
    <property type="term" value="F:site-specific DNA-methyltransferase (cytosine-N4-specific) activity"/>
    <property type="evidence" value="ECO:0007669"/>
    <property type="project" value="UniProtKB-EC"/>
</dbReference>
<evidence type="ECO:0000256" key="5">
    <source>
        <dbReference type="ARBA" id="ARBA00022691"/>
    </source>
</evidence>
<keyword evidence="6" id="KW-0680">Restriction system</keyword>
<dbReference type="EMBL" id="LAZR01002054">
    <property type="protein sequence ID" value="KKN35220.1"/>
    <property type="molecule type" value="Genomic_DNA"/>
</dbReference>
<evidence type="ECO:0000256" key="2">
    <source>
        <dbReference type="ARBA" id="ARBA00012185"/>
    </source>
</evidence>
<comment type="caution">
    <text evidence="11">The sequence shown here is derived from an EMBL/GenBank/DDBJ whole genome shotgun (WGS) entry which is preliminary data.</text>
</comment>
<dbReference type="PROSITE" id="PS00093">
    <property type="entry name" value="N4_MTASE"/>
    <property type="match status" value="1"/>
</dbReference>
<dbReference type="PRINTS" id="PR00508">
    <property type="entry name" value="S21N4MTFRASE"/>
</dbReference>
<dbReference type="GO" id="GO:0003677">
    <property type="term" value="F:DNA binding"/>
    <property type="evidence" value="ECO:0007669"/>
    <property type="project" value="UniProtKB-KW"/>
</dbReference>
<feature type="domain" description="DNA methylase N-4/N-6" evidence="10">
    <location>
        <begin position="26"/>
        <end position="349"/>
    </location>
</feature>
<protein>
    <recommendedName>
        <fullName evidence="2">site-specific DNA-methyltransferase (cytosine-N(4)-specific)</fullName>
        <ecNumber evidence="2">2.1.1.113</ecNumber>
    </recommendedName>
</protein>
<evidence type="ECO:0000256" key="3">
    <source>
        <dbReference type="ARBA" id="ARBA00022603"/>
    </source>
</evidence>
<proteinExistence type="inferred from homology"/>
<keyword evidence="4" id="KW-0808">Transferase</keyword>
<dbReference type="GO" id="GO:0009307">
    <property type="term" value="P:DNA restriction-modification system"/>
    <property type="evidence" value="ECO:0007669"/>
    <property type="project" value="UniProtKB-KW"/>
</dbReference>
<sequence>MGATVTWRIDQGDCRELLRGMAAESVHIAITSPPYWGLRCYNTSPLVWEHADTLAYRAETGDDSALCEHAWGEEQPGRKRDEQHLEALGERLGCGGGNKASTVNHSHSGSGQFCAKCGAWLGSLGLENTPELYIAHMVEVFREVRRVMRKDATCWVNMGDNYATHLFTRQGKPRNVCQPPNDWEGTKLGGRESSKHVTVTHQTVPGLKPKDLCGMPWRLAFALQADGWWLRSEIIWHKPNPMPESVRDRPTKAHETVFLLTKAARYFYDNDAIREPHAEPGRIQKHYAHGYGTRNAVGIKTFKPSGESPGYNPAGRNRRTVWTIPTSAFPGAHFATFPPKLIEPMILTSPTKCCAVCGKGWVRETVRTDQVDPSANGSRFDTGKTAVHGNGRAQHGERHVTKALGFRPGCDCPGLDGDGPWIDLAAHPDGEANWPTVPAVVLDPFSGAGTTPMVALRHGRNAIGHELSEAYADMARRRIVADSPLFNHTGGCHDN</sequence>
<evidence type="ECO:0000256" key="8">
    <source>
        <dbReference type="ARBA" id="ARBA00049120"/>
    </source>
</evidence>
<dbReference type="GO" id="GO:0032259">
    <property type="term" value="P:methylation"/>
    <property type="evidence" value="ECO:0007669"/>
    <property type="project" value="UniProtKB-KW"/>
</dbReference>
<keyword evidence="7" id="KW-0238">DNA-binding</keyword>
<evidence type="ECO:0000259" key="10">
    <source>
        <dbReference type="Pfam" id="PF01555"/>
    </source>
</evidence>
<dbReference type="Pfam" id="PF01555">
    <property type="entry name" value="N6_N4_Mtase"/>
    <property type="match status" value="2"/>
</dbReference>
<feature type="region of interest" description="Disordered" evidence="9">
    <location>
        <begin position="371"/>
        <end position="397"/>
    </location>
</feature>
<accession>A0A0F9PU82</accession>